<dbReference type="Gene3D" id="3.30.1490.190">
    <property type="match status" value="1"/>
</dbReference>
<dbReference type="CDD" id="cd07153">
    <property type="entry name" value="Fur_like"/>
    <property type="match status" value="1"/>
</dbReference>
<comment type="similarity">
    <text evidence="1">Belongs to the Fur family.</text>
</comment>
<dbReference type="SUPFAM" id="SSF46785">
    <property type="entry name" value="Winged helix' DNA-binding domain"/>
    <property type="match status" value="1"/>
</dbReference>
<evidence type="ECO:0000313" key="8">
    <source>
        <dbReference type="Proteomes" id="UP001596174"/>
    </source>
</evidence>
<keyword evidence="6" id="KW-0804">Transcription</keyword>
<gene>
    <name evidence="7" type="ORF">ACFP3V_24310</name>
</gene>
<proteinExistence type="inferred from homology"/>
<keyword evidence="4" id="KW-0805">Transcription regulation</keyword>
<dbReference type="Proteomes" id="UP001596174">
    <property type="component" value="Unassembled WGS sequence"/>
</dbReference>
<dbReference type="PANTHER" id="PTHR33202">
    <property type="entry name" value="ZINC UPTAKE REGULATION PROTEIN"/>
    <property type="match status" value="1"/>
</dbReference>
<keyword evidence="2" id="KW-0678">Repressor</keyword>
<dbReference type="PANTHER" id="PTHR33202:SF22">
    <property type="entry name" value="HYDROGEN PEROXIDE SENSITIVE REPRESSOR"/>
    <property type="match status" value="1"/>
</dbReference>
<dbReference type="InterPro" id="IPR002481">
    <property type="entry name" value="FUR"/>
</dbReference>
<protein>
    <submittedName>
        <fullName evidence="7">Fur family transcriptional regulator</fullName>
    </submittedName>
</protein>
<dbReference type="InterPro" id="IPR036390">
    <property type="entry name" value="WH_DNA-bd_sf"/>
</dbReference>
<dbReference type="Pfam" id="PF01475">
    <property type="entry name" value="FUR"/>
    <property type="match status" value="1"/>
</dbReference>
<evidence type="ECO:0000256" key="2">
    <source>
        <dbReference type="ARBA" id="ARBA00022491"/>
    </source>
</evidence>
<evidence type="ECO:0000313" key="7">
    <source>
        <dbReference type="EMBL" id="MFC5910333.1"/>
    </source>
</evidence>
<reference evidence="8" key="1">
    <citation type="journal article" date="2019" name="Int. J. Syst. Evol. Microbiol.">
        <title>The Global Catalogue of Microorganisms (GCM) 10K type strain sequencing project: providing services to taxonomists for standard genome sequencing and annotation.</title>
        <authorList>
            <consortium name="The Broad Institute Genomics Platform"/>
            <consortium name="The Broad Institute Genome Sequencing Center for Infectious Disease"/>
            <person name="Wu L."/>
            <person name="Ma J."/>
        </authorList>
    </citation>
    <scope>NUCLEOTIDE SEQUENCE [LARGE SCALE GENOMIC DNA]</scope>
    <source>
        <strain evidence="8">JCM 4816</strain>
    </source>
</reference>
<keyword evidence="8" id="KW-1185">Reference proteome</keyword>
<dbReference type="Gene3D" id="1.10.10.10">
    <property type="entry name" value="Winged helix-like DNA-binding domain superfamily/Winged helix DNA-binding domain"/>
    <property type="match status" value="1"/>
</dbReference>
<name>A0ABW1G7J5_9ACTN</name>
<evidence type="ECO:0000256" key="1">
    <source>
        <dbReference type="ARBA" id="ARBA00007957"/>
    </source>
</evidence>
<dbReference type="InterPro" id="IPR043135">
    <property type="entry name" value="Fur_C"/>
</dbReference>
<comment type="caution">
    <text evidence="7">The sequence shown here is derived from an EMBL/GenBank/DDBJ whole genome shotgun (WGS) entry which is preliminary data.</text>
</comment>
<evidence type="ECO:0000256" key="5">
    <source>
        <dbReference type="ARBA" id="ARBA00023125"/>
    </source>
</evidence>
<dbReference type="InterPro" id="IPR036388">
    <property type="entry name" value="WH-like_DNA-bd_sf"/>
</dbReference>
<keyword evidence="5" id="KW-0238">DNA-binding</keyword>
<accession>A0ABW1G7J5</accession>
<dbReference type="RefSeq" id="WP_380587309.1">
    <property type="nucleotide sequence ID" value="NZ_JBHSQJ010000109.1"/>
</dbReference>
<evidence type="ECO:0000256" key="4">
    <source>
        <dbReference type="ARBA" id="ARBA00023015"/>
    </source>
</evidence>
<keyword evidence="3" id="KW-0862">Zinc</keyword>
<evidence type="ECO:0000256" key="3">
    <source>
        <dbReference type="ARBA" id="ARBA00022833"/>
    </source>
</evidence>
<evidence type="ECO:0000256" key="6">
    <source>
        <dbReference type="ARBA" id="ARBA00023163"/>
    </source>
</evidence>
<sequence length="147" mass="16091">MSDLLQRLRERGWRMTSQRRVVAEVLDGEHVHLTADEVHARAARRLPEISRATVYNTLGELVALGEVTEVATDGRARRYDPNGHRPHHHLVCASCGTIRDVQPAGDPLAGLPVEQRFGFTVTEAEVTYRGLCPDCATAAESPAAVEG</sequence>
<organism evidence="7 8">
    <name type="scientific">Streptacidiphilus monticola</name>
    <dbReference type="NCBI Taxonomy" id="2161674"/>
    <lineage>
        <taxon>Bacteria</taxon>
        <taxon>Bacillati</taxon>
        <taxon>Actinomycetota</taxon>
        <taxon>Actinomycetes</taxon>
        <taxon>Kitasatosporales</taxon>
        <taxon>Streptomycetaceae</taxon>
        <taxon>Streptacidiphilus</taxon>
    </lineage>
</organism>
<dbReference type="EMBL" id="JBHSQJ010000109">
    <property type="protein sequence ID" value="MFC5910333.1"/>
    <property type="molecule type" value="Genomic_DNA"/>
</dbReference>